<dbReference type="PROSITE" id="PS50071">
    <property type="entry name" value="HOMEOBOX_2"/>
    <property type="match status" value="1"/>
</dbReference>
<dbReference type="CDD" id="cd01271">
    <property type="entry name" value="PTB2_Fe65"/>
    <property type="match status" value="1"/>
</dbReference>
<keyword evidence="23" id="KW-1185">Reference proteome</keyword>
<feature type="region of interest" description="Disordered" evidence="18">
    <location>
        <begin position="663"/>
        <end position="752"/>
    </location>
</feature>
<feature type="domain" description="Homeobox" evidence="21">
    <location>
        <begin position="834"/>
        <end position="894"/>
    </location>
</feature>
<dbReference type="InterPro" id="IPR039576">
    <property type="entry name" value="APBB1/2/3"/>
</dbReference>
<dbReference type="SMART" id="SM00389">
    <property type="entry name" value="HOX"/>
    <property type="match status" value="1"/>
</dbReference>
<dbReference type="Pfam" id="PF00046">
    <property type="entry name" value="Homeodomain"/>
    <property type="match status" value="1"/>
</dbReference>
<evidence type="ECO:0000256" key="4">
    <source>
        <dbReference type="ARBA" id="ARBA00009444"/>
    </source>
</evidence>
<dbReference type="GO" id="GO:0003677">
    <property type="term" value="F:DNA binding"/>
    <property type="evidence" value="ECO:0007669"/>
    <property type="project" value="UniProtKB-UniRule"/>
</dbReference>
<dbReference type="PANTHER" id="PTHR14058">
    <property type="entry name" value="AMYLOID BETA A4 PRECURSOR PROTEIN-BINDING FAMILY B"/>
    <property type="match status" value="1"/>
</dbReference>
<dbReference type="InterPro" id="IPR017970">
    <property type="entry name" value="Homeobox_CS"/>
</dbReference>
<feature type="compositionally biased region" description="Low complexity" evidence="18">
    <location>
        <begin position="926"/>
        <end position="956"/>
    </location>
</feature>
<proteinExistence type="inferred from homology"/>
<evidence type="ECO:0000259" key="20">
    <source>
        <dbReference type="PROSITE" id="PS50020"/>
    </source>
</evidence>
<dbReference type="SMART" id="SM00462">
    <property type="entry name" value="PTB"/>
    <property type="match status" value="2"/>
</dbReference>
<evidence type="ECO:0000256" key="12">
    <source>
        <dbReference type="ARBA" id="ARBA00053046"/>
    </source>
</evidence>
<dbReference type="PROSITE" id="PS00027">
    <property type="entry name" value="HOMEOBOX_1"/>
    <property type="match status" value="1"/>
</dbReference>
<keyword evidence="11 16" id="KW-0539">Nucleus</keyword>
<evidence type="ECO:0000256" key="1">
    <source>
        <dbReference type="ARBA" id="ARBA00004123"/>
    </source>
</evidence>
<accession>A0AAV6SEI4</accession>
<evidence type="ECO:0000313" key="23">
    <source>
        <dbReference type="Proteomes" id="UP000693946"/>
    </source>
</evidence>
<feature type="domain" description="WW" evidence="20">
    <location>
        <begin position="29"/>
        <end position="61"/>
    </location>
</feature>
<dbReference type="InterPro" id="IPR028144">
    <property type="entry name" value="CYSTM_dom"/>
</dbReference>
<keyword evidence="6" id="KW-0963">Cytoplasm</keyword>
<evidence type="ECO:0000256" key="9">
    <source>
        <dbReference type="ARBA" id="ARBA00023136"/>
    </source>
</evidence>
<comment type="similarity">
    <text evidence="5">Belongs to the Caudal homeobox family.</text>
</comment>
<dbReference type="PROSITE" id="PS01159">
    <property type="entry name" value="WW_DOMAIN_1"/>
    <property type="match status" value="1"/>
</dbReference>
<feature type="region of interest" description="Disordered" evidence="18">
    <location>
        <begin position="893"/>
        <end position="956"/>
    </location>
</feature>
<feature type="compositionally biased region" description="Polar residues" evidence="18">
    <location>
        <begin position="73"/>
        <end position="85"/>
    </location>
</feature>
<gene>
    <name evidence="22" type="ORF">JOB18_011053</name>
</gene>
<dbReference type="Pfam" id="PF00640">
    <property type="entry name" value="PID"/>
    <property type="match status" value="2"/>
</dbReference>
<dbReference type="InterPro" id="IPR001356">
    <property type="entry name" value="HD"/>
</dbReference>
<dbReference type="Pfam" id="PF04731">
    <property type="entry name" value="Caudal_act"/>
    <property type="match status" value="1"/>
</dbReference>
<evidence type="ECO:0000259" key="19">
    <source>
        <dbReference type="PROSITE" id="PS01179"/>
    </source>
</evidence>
<dbReference type="FunFam" id="1.10.10.60:FF:000089">
    <property type="entry name" value="Caudal type homeobox 4"/>
    <property type="match status" value="1"/>
</dbReference>
<evidence type="ECO:0000256" key="8">
    <source>
        <dbReference type="ARBA" id="ARBA00023125"/>
    </source>
</evidence>
<comment type="subunit">
    <text evidence="13">Interacts with APP (via intracellular domain). Interacts with APLP1 and APLP2 (via intracellular domain).</text>
</comment>
<keyword evidence="8 16" id="KW-0238">DNA-binding</keyword>
<dbReference type="GO" id="GO:0016020">
    <property type="term" value="C:membrane"/>
    <property type="evidence" value="ECO:0007669"/>
    <property type="project" value="UniProtKB-SubCell"/>
</dbReference>
<evidence type="ECO:0000256" key="16">
    <source>
        <dbReference type="PROSITE-ProRule" id="PRU00108"/>
    </source>
</evidence>
<evidence type="ECO:0000256" key="10">
    <source>
        <dbReference type="ARBA" id="ARBA00023155"/>
    </source>
</evidence>
<feature type="compositionally biased region" description="Low complexity" evidence="18">
    <location>
        <begin position="480"/>
        <end position="490"/>
    </location>
</feature>
<dbReference type="AlphaFoldDB" id="A0AAV6SEI4"/>
<dbReference type="CDD" id="cd00201">
    <property type="entry name" value="WW"/>
    <property type="match status" value="1"/>
</dbReference>
<feature type="region of interest" description="Disordered" evidence="18">
    <location>
        <begin position="457"/>
        <end position="490"/>
    </location>
</feature>
<evidence type="ECO:0000256" key="3">
    <source>
        <dbReference type="ARBA" id="ARBA00004496"/>
    </source>
</evidence>
<feature type="domain" description="PID" evidence="19">
    <location>
        <begin position="108"/>
        <end position="244"/>
    </location>
</feature>
<feature type="compositionally biased region" description="Basic and acidic residues" evidence="18">
    <location>
        <begin position="465"/>
        <end position="479"/>
    </location>
</feature>
<dbReference type="PROSITE" id="PS01179">
    <property type="entry name" value="PID"/>
    <property type="match status" value="2"/>
</dbReference>
<comment type="function">
    <text evidence="12">May modulate the internalization of amyloid-beta precursor protein.</text>
</comment>
<evidence type="ECO:0000256" key="11">
    <source>
        <dbReference type="ARBA" id="ARBA00023242"/>
    </source>
</evidence>
<dbReference type="Proteomes" id="UP000693946">
    <property type="component" value="Linkage Group LG13"/>
</dbReference>
<feature type="DNA-binding region" description="Homeobox" evidence="16">
    <location>
        <begin position="836"/>
        <end position="895"/>
    </location>
</feature>
<evidence type="ECO:0000256" key="15">
    <source>
        <dbReference type="ARBA" id="ARBA00079304"/>
    </source>
</evidence>
<feature type="compositionally biased region" description="Basic and acidic residues" evidence="18">
    <location>
        <begin position="87"/>
        <end position="96"/>
    </location>
</feature>
<name>A0AAV6SEI4_SOLSE</name>
<organism evidence="22 23">
    <name type="scientific">Solea senegalensis</name>
    <name type="common">Senegalese sole</name>
    <dbReference type="NCBI Taxonomy" id="28829"/>
    <lineage>
        <taxon>Eukaryota</taxon>
        <taxon>Metazoa</taxon>
        <taxon>Chordata</taxon>
        <taxon>Craniata</taxon>
        <taxon>Vertebrata</taxon>
        <taxon>Euteleostomi</taxon>
        <taxon>Actinopterygii</taxon>
        <taxon>Neopterygii</taxon>
        <taxon>Teleostei</taxon>
        <taxon>Neoteleostei</taxon>
        <taxon>Acanthomorphata</taxon>
        <taxon>Carangaria</taxon>
        <taxon>Pleuronectiformes</taxon>
        <taxon>Pleuronectoidei</taxon>
        <taxon>Soleidae</taxon>
        <taxon>Solea</taxon>
    </lineage>
</organism>
<dbReference type="GO" id="GO:0005634">
    <property type="term" value="C:nucleus"/>
    <property type="evidence" value="ECO:0007669"/>
    <property type="project" value="UniProtKB-SubCell"/>
</dbReference>
<keyword evidence="9" id="KW-0472">Membrane</keyword>
<dbReference type="Pfam" id="PF12734">
    <property type="entry name" value="CYSTM"/>
    <property type="match status" value="1"/>
</dbReference>
<dbReference type="Pfam" id="PF00397">
    <property type="entry name" value="WW"/>
    <property type="match status" value="1"/>
</dbReference>
<evidence type="ECO:0000256" key="5">
    <source>
        <dbReference type="ARBA" id="ARBA00010341"/>
    </source>
</evidence>
<feature type="region of interest" description="Disordered" evidence="18">
    <location>
        <begin position="781"/>
        <end position="836"/>
    </location>
</feature>
<reference evidence="22 23" key="1">
    <citation type="journal article" date="2021" name="Sci. Rep.">
        <title>Chromosome anchoring in Senegalese sole (Solea senegalensis) reveals sex-associated markers and genome rearrangements in flatfish.</title>
        <authorList>
            <person name="Guerrero-Cozar I."/>
            <person name="Gomez-Garrido J."/>
            <person name="Berbel C."/>
            <person name="Martinez-Blanch J.F."/>
            <person name="Alioto T."/>
            <person name="Claros M.G."/>
            <person name="Gagnaire P.A."/>
            <person name="Manchado M."/>
        </authorList>
    </citation>
    <scope>NUCLEOTIDE SEQUENCE [LARGE SCALE GENOMIC DNA]</scope>
    <source>
        <strain evidence="22">Sse05_10M</strain>
    </source>
</reference>
<sequence length="956" mass="105466">MMGKDYMLAIIIVNYEDNIWTDQNLLLDSDLPSGWRTIKDSTGTYYWHVPTGTTQWQHPSVTGTPEAPDTQKEAGQQDPSGQTDSPTEDRSSWHEDYLTNHDPDSKCFAVRSLGWLQVEEEDLSPGRSSLAVSNVIQQLSHCSSPEQRDRQGAWGEGQEMMLVLKKDTLTLLDPLDHTPLHCQPIINIRVWGVGCNNGRDRDFAFVAGDKDSCMLKCHVFRCNTPAKAIATALHDMCSKMMSEKSLMRPTRSLTMESISPEDLPRQVEFLEAVQQQVQKFEVQYIGNLPVSRAMGMEVLNRAIESILNSTDREDWEPTVIHVTDNILSLWRGQDGEEPFWECQVRFLTFLGVGHDSHTFAVIVDGGTQQFECHVFWCEPDAGILSEAVQAACMVQYQKCLVAQTPPPRPKSWRANTSKVKRANSMDSATFPPFTMMPRIAKVKAMTGHNIVVFTNIHSNDDDEEGGGRERGGLRERESRVSTVRDSSCSSSSCRFFSSVVLMSSDQPPPYRPLYPETQPSPGFPTALSSQHVAFPGSSFQTFPQSYTGGGEQSYYSGPPAETMGPPGTFVIQPGYQGYQRVGPGPDPKLYGEAPKHTVFVVEPQDQRRGHAEDSFLTSCLPALCCCCLWNLIFRLEPQYGHVSSSPPSTMYVSYLQLDKDSSMYPHQNPVTRHPGLSLSPQNFAVPAPPQYSDFAGYHHHHHHHPHHPHHGLTNDPVQQATGPGAGGWSPAYPPPPPPSAAAAAPPPRDDWSTHHHYAAAAAAAASTASTVPGAVGPTLGFSPPEFSGQPPALLPASLNVSAGPLSPGSPQRRNPYDWIRRSSAPPANPNGKTRTKDKYRVVYTDHQRLELEKEFHYSKYITIRRKAELALSLSLSERQVKIWFQNRRAKERKINKKKLQQPASSTTTPTPPTGTSGGGGGLHRNGSSSVTMVTSSSGSNGLVSPSSLPLNIKEEY</sequence>
<dbReference type="InterPro" id="IPR006820">
    <property type="entry name" value="Caudal_activation_dom"/>
</dbReference>
<evidence type="ECO:0000256" key="13">
    <source>
        <dbReference type="ARBA" id="ARBA00065701"/>
    </source>
</evidence>
<evidence type="ECO:0000256" key="17">
    <source>
        <dbReference type="RuleBase" id="RU000682"/>
    </source>
</evidence>
<feature type="domain" description="PID" evidence="19">
    <location>
        <begin position="279"/>
        <end position="406"/>
    </location>
</feature>
<comment type="similarity">
    <text evidence="4">Belongs to the CYSTM1 family.</text>
</comment>
<evidence type="ECO:0000256" key="2">
    <source>
        <dbReference type="ARBA" id="ARBA00004370"/>
    </source>
</evidence>
<dbReference type="GO" id="GO:0000981">
    <property type="term" value="F:DNA-binding transcription factor activity, RNA polymerase II-specific"/>
    <property type="evidence" value="ECO:0007669"/>
    <property type="project" value="InterPro"/>
</dbReference>
<comment type="subcellular location">
    <subcellularLocation>
        <location evidence="3">Cytoplasm</location>
    </subcellularLocation>
    <subcellularLocation>
        <location evidence="2">Membrane</location>
    </subcellularLocation>
    <subcellularLocation>
        <location evidence="1 16 17">Nucleus</location>
    </subcellularLocation>
</comment>
<dbReference type="SMART" id="SM00456">
    <property type="entry name" value="WW"/>
    <property type="match status" value="1"/>
</dbReference>
<evidence type="ECO:0000256" key="18">
    <source>
        <dbReference type="SAM" id="MobiDB-lite"/>
    </source>
</evidence>
<evidence type="ECO:0000256" key="6">
    <source>
        <dbReference type="ARBA" id="ARBA00022490"/>
    </source>
</evidence>
<evidence type="ECO:0000256" key="14">
    <source>
        <dbReference type="ARBA" id="ARBA00068018"/>
    </source>
</evidence>
<keyword evidence="7" id="KW-0677">Repeat</keyword>
<dbReference type="EMBL" id="JAGKHQ010000005">
    <property type="protein sequence ID" value="KAG7515539.1"/>
    <property type="molecule type" value="Genomic_DNA"/>
</dbReference>
<dbReference type="CDD" id="cd00086">
    <property type="entry name" value="homeodomain"/>
    <property type="match status" value="1"/>
</dbReference>
<evidence type="ECO:0000313" key="22">
    <source>
        <dbReference type="EMBL" id="KAG7515539.1"/>
    </source>
</evidence>
<dbReference type="CDD" id="cd01272">
    <property type="entry name" value="PTB1_Fe65"/>
    <property type="match status" value="1"/>
</dbReference>
<feature type="compositionally biased region" description="Basic residues" evidence="18">
    <location>
        <begin position="697"/>
        <end position="710"/>
    </location>
</feature>
<dbReference type="InterPro" id="IPR006020">
    <property type="entry name" value="PTB/PI_dom"/>
</dbReference>
<dbReference type="PANTHER" id="PTHR14058:SF10">
    <property type="entry name" value="AMYLOID-BETA A4 PRECURSOR PROTEIN-BINDING FAMILY B MEMBER 3"/>
    <property type="match status" value="1"/>
</dbReference>
<evidence type="ECO:0000256" key="7">
    <source>
        <dbReference type="ARBA" id="ARBA00022737"/>
    </source>
</evidence>
<dbReference type="FunFam" id="2.30.29.30:FF:000153">
    <property type="entry name" value="amyloid beta A4 precursor protein-binding family B member 3 isoform X1"/>
    <property type="match status" value="1"/>
</dbReference>
<evidence type="ECO:0000259" key="21">
    <source>
        <dbReference type="PROSITE" id="PS50071"/>
    </source>
</evidence>
<comment type="caution">
    <text evidence="22">The sequence shown here is derived from an EMBL/GenBank/DDBJ whole genome shotgun (WGS) entry which is preliminary data.</text>
</comment>
<dbReference type="PROSITE" id="PS50020">
    <property type="entry name" value="WW_DOMAIN_2"/>
    <property type="match status" value="1"/>
</dbReference>
<dbReference type="GO" id="GO:0005737">
    <property type="term" value="C:cytoplasm"/>
    <property type="evidence" value="ECO:0007669"/>
    <property type="project" value="UniProtKB-SubCell"/>
</dbReference>
<dbReference type="FunFam" id="2.30.29.30:FF:000143">
    <property type="entry name" value="amyloid beta A4 precursor protein-binding family B member 3 isoform X2"/>
    <property type="match status" value="1"/>
</dbReference>
<dbReference type="InterPro" id="IPR001202">
    <property type="entry name" value="WW_dom"/>
</dbReference>
<keyword evidence="10 16" id="KW-0371">Homeobox</keyword>
<dbReference type="GO" id="GO:0001540">
    <property type="term" value="F:amyloid-beta binding"/>
    <property type="evidence" value="ECO:0007669"/>
    <property type="project" value="InterPro"/>
</dbReference>
<feature type="region of interest" description="Disordered" evidence="18">
    <location>
        <begin position="55"/>
        <end position="96"/>
    </location>
</feature>
<dbReference type="FunFam" id="2.20.70.10:FF:000003">
    <property type="entry name" value="amyloid beta A4 precursor protein-binding family B member 2"/>
    <property type="match status" value="1"/>
</dbReference>
<protein>
    <recommendedName>
        <fullName evidence="14">Amyloid-beta A4 precursor protein-binding family B member 3</fullName>
    </recommendedName>
    <alternativeName>
        <fullName evidence="15">Protein Fe65-like 2</fullName>
    </alternativeName>
</protein>